<evidence type="ECO:0000313" key="2">
    <source>
        <dbReference type="EMBL" id="AYA93881.1"/>
    </source>
</evidence>
<reference evidence="2" key="1">
    <citation type="journal article" date="2018" name="Nat. Med.">
        <title>Expanded skin virome in DOCK8-deficient patients.</title>
        <authorList>
            <consortium name="NISC Comparative Sequencing Program"/>
            <person name="Tirosh O."/>
            <person name="Conlan S."/>
            <person name="Deming C."/>
            <person name="Lee-Lin S.Q."/>
            <person name="Huang X."/>
            <person name="Su H.C."/>
            <person name="Freeman A.F."/>
            <person name="Segre J.A."/>
            <person name="Kong H.H."/>
        </authorList>
    </citation>
    <scope>NUCLEOTIDE SEQUENCE</scope>
    <source>
        <strain evidence="2">HPV-mSK_090</strain>
    </source>
</reference>
<evidence type="ECO:0000256" key="1">
    <source>
        <dbReference type="SAM" id="MobiDB-lite"/>
    </source>
</evidence>
<organism evidence="2">
    <name type="scientific">Human papillomavirus</name>
    <dbReference type="NCBI Taxonomy" id="10566"/>
    <lineage>
        <taxon>Viruses</taxon>
        <taxon>Monodnaviria</taxon>
        <taxon>Shotokuvirae</taxon>
        <taxon>Cossaviricota</taxon>
        <taxon>Papovaviricetes</taxon>
        <taxon>Zurhausenvirales</taxon>
        <taxon>Papillomaviridae</taxon>
    </lineage>
</organism>
<sequence>MYLHLMQKSTVKQDSGLLNTNIQLFPLLLPAHQSSPQAGTRPGTPPHHPDALRRKKALQPDDLKHLAKRAADARRQHLHWETDDDDTNKENRNPNEIPEEERLENEEDPYHWESLQKQWAVDIDRFQERVLADLSALRRRLGIRP</sequence>
<proteinExistence type="predicted"/>
<dbReference type="EMBL" id="MH777233">
    <property type="protein sequence ID" value="AYA93881.1"/>
    <property type="molecule type" value="Genomic_DNA"/>
</dbReference>
<accession>A0A385PJ07</accession>
<feature type="region of interest" description="Disordered" evidence="1">
    <location>
        <begin position="32"/>
        <end position="109"/>
    </location>
</feature>
<feature type="compositionally biased region" description="Acidic residues" evidence="1">
    <location>
        <begin position="97"/>
        <end position="107"/>
    </location>
</feature>
<name>A0A385PJ07_9PAPI</name>
<protein>
    <submittedName>
        <fullName evidence="2">E4 protein</fullName>
    </submittedName>
</protein>
<feature type="compositionally biased region" description="Basic and acidic residues" evidence="1">
    <location>
        <begin position="47"/>
        <end position="81"/>
    </location>
</feature>